<comment type="caution">
    <text evidence="1">The sequence shown here is derived from an EMBL/GenBank/DDBJ whole genome shotgun (WGS) entry which is preliminary data.</text>
</comment>
<evidence type="ECO:0000313" key="2">
    <source>
        <dbReference type="Proteomes" id="UP001602119"/>
    </source>
</evidence>
<keyword evidence="2" id="KW-1185">Reference proteome</keyword>
<proteinExistence type="predicted"/>
<reference evidence="1 2" key="1">
    <citation type="submission" date="2024-10" db="EMBL/GenBank/DDBJ databases">
        <title>The Natural Products Discovery Center: Release of the First 8490 Sequenced Strains for Exploring Actinobacteria Biosynthetic Diversity.</title>
        <authorList>
            <person name="Kalkreuter E."/>
            <person name="Kautsar S.A."/>
            <person name="Yang D."/>
            <person name="Bader C.D."/>
            <person name="Teijaro C.N."/>
            <person name="Fluegel L."/>
            <person name="Davis C.M."/>
            <person name="Simpson J.R."/>
            <person name="Lauterbach L."/>
            <person name="Steele A.D."/>
            <person name="Gui C."/>
            <person name="Meng S."/>
            <person name="Li G."/>
            <person name="Viehrig K."/>
            <person name="Ye F."/>
            <person name="Su P."/>
            <person name="Kiefer A.F."/>
            <person name="Nichols A."/>
            <person name="Cepeda A.J."/>
            <person name="Yan W."/>
            <person name="Fan B."/>
            <person name="Jiang Y."/>
            <person name="Adhikari A."/>
            <person name="Zheng C.-J."/>
            <person name="Schuster L."/>
            <person name="Cowan T.M."/>
            <person name="Smanski M.J."/>
            <person name="Chevrette M.G."/>
            <person name="De Carvalho L.P.S."/>
            <person name="Shen B."/>
        </authorList>
    </citation>
    <scope>NUCLEOTIDE SEQUENCE [LARGE SCALE GENOMIC DNA]</scope>
    <source>
        <strain evidence="1 2">NPDC001281</strain>
    </source>
</reference>
<dbReference type="EMBL" id="JBIAXI010000019">
    <property type="protein sequence ID" value="MFF4776727.1"/>
    <property type="molecule type" value="Genomic_DNA"/>
</dbReference>
<organism evidence="1 2">
    <name type="scientific">Microtetraspora fusca</name>
    <dbReference type="NCBI Taxonomy" id="1997"/>
    <lineage>
        <taxon>Bacteria</taxon>
        <taxon>Bacillati</taxon>
        <taxon>Actinomycetota</taxon>
        <taxon>Actinomycetes</taxon>
        <taxon>Streptosporangiales</taxon>
        <taxon>Streptosporangiaceae</taxon>
        <taxon>Microtetraspora</taxon>
    </lineage>
</organism>
<evidence type="ECO:0000313" key="1">
    <source>
        <dbReference type="EMBL" id="MFF4776727.1"/>
    </source>
</evidence>
<accession>A0ABW6VBP2</accession>
<dbReference type="InterPro" id="IPR029044">
    <property type="entry name" value="Nucleotide-diphossugar_trans"/>
</dbReference>
<dbReference type="RefSeq" id="WP_387345140.1">
    <property type="nucleotide sequence ID" value="NZ_JBIAXI010000019.1"/>
</dbReference>
<sequence length="69" mass="7145">MTQPADLDVLIPTKDRPASLAVTLSGLAAQTVTGFRVVISDQSGVPVAEDALVLSVDEVIEQVQDLLGA</sequence>
<dbReference type="Proteomes" id="UP001602119">
    <property type="component" value="Unassembled WGS sequence"/>
</dbReference>
<name>A0ABW6VBP2_MICFU</name>
<dbReference type="SUPFAM" id="SSF53448">
    <property type="entry name" value="Nucleotide-diphospho-sugar transferases"/>
    <property type="match status" value="1"/>
</dbReference>
<protein>
    <submittedName>
        <fullName evidence="1">Uncharacterized protein</fullName>
    </submittedName>
</protein>
<gene>
    <name evidence="1" type="ORF">ACFY05_28090</name>
</gene>